<accession>A0A8S2WAK7</accession>
<name>A0A8S2WAK7_9BILA</name>
<evidence type="ECO:0000313" key="5">
    <source>
        <dbReference type="EMBL" id="CAF4440142.1"/>
    </source>
</evidence>
<evidence type="ECO:0000313" key="3">
    <source>
        <dbReference type="EMBL" id="CAF4314259.1"/>
    </source>
</evidence>
<dbReference type="EMBL" id="CAJOBJ010066242">
    <property type="protein sequence ID" value="CAF4440142.1"/>
    <property type="molecule type" value="Genomic_DNA"/>
</dbReference>
<sequence>PVFVQPLRDTTITEGQKLKLHAAINAHPEPEIIWYCNNIPLKSSRDVTITFDGQLCTLIKDDCEK</sequence>
<dbReference type="Pfam" id="PF07679">
    <property type="entry name" value="I-set"/>
    <property type="match status" value="1"/>
</dbReference>
<dbReference type="EMBL" id="CAJOBJ010066180">
    <property type="protein sequence ID" value="CAF4439912.1"/>
    <property type="molecule type" value="Genomic_DNA"/>
</dbReference>
<dbReference type="InterPro" id="IPR036179">
    <property type="entry name" value="Ig-like_dom_sf"/>
</dbReference>
<comment type="caution">
    <text evidence="5">The sequence shown here is derived from an EMBL/GenBank/DDBJ whole genome shotgun (WGS) entry which is preliminary data.</text>
</comment>
<organism evidence="5 6">
    <name type="scientific">Rotaria magnacalcarata</name>
    <dbReference type="NCBI Taxonomy" id="392030"/>
    <lineage>
        <taxon>Eukaryota</taxon>
        <taxon>Metazoa</taxon>
        <taxon>Spiralia</taxon>
        <taxon>Gnathifera</taxon>
        <taxon>Rotifera</taxon>
        <taxon>Eurotatoria</taxon>
        <taxon>Bdelloidea</taxon>
        <taxon>Philodinida</taxon>
        <taxon>Philodinidae</taxon>
        <taxon>Rotaria</taxon>
    </lineage>
</organism>
<dbReference type="InterPro" id="IPR013783">
    <property type="entry name" value="Ig-like_fold"/>
</dbReference>
<dbReference type="SUPFAM" id="SSF48726">
    <property type="entry name" value="Immunoglobulin"/>
    <property type="match status" value="1"/>
</dbReference>
<evidence type="ECO:0000313" key="6">
    <source>
        <dbReference type="Proteomes" id="UP000681720"/>
    </source>
</evidence>
<dbReference type="Proteomes" id="UP000681967">
    <property type="component" value="Unassembled WGS sequence"/>
</dbReference>
<feature type="non-terminal residue" evidence="5">
    <location>
        <position position="1"/>
    </location>
</feature>
<reference evidence="5" key="1">
    <citation type="submission" date="2021-02" db="EMBL/GenBank/DDBJ databases">
        <authorList>
            <person name="Nowell W R."/>
        </authorList>
    </citation>
    <scope>NUCLEOTIDE SEQUENCE</scope>
</reference>
<evidence type="ECO:0000313" key="2">
    <source>
        <dbReference type="EMBL" id="CAF4314025.1"/>
    </source>
</evidence>
<feature type="domain" description="Immunoglobulin I-set" evidence="1">
    <location>
        <begin position="1"/>
        <end position="59"/>
    </location>
</feature>
<dbReference type="Proteomes" id="UP000681720">
    <property type="component" value="Unassembled WGS sequence"/>
</dbReference>
<dbReference type="EMBL" id="CAJOBH010038266">
    <property type="protein sequence ID" value="CAF4314259.1"/>
    <property type="molecule type" value="Genomic_DNA"/>
</dbReference>
<dbReference type="Gene3D" id="2.60.40.10">
    <property type="entry name" value="Immunoglobulins"/>
    <property type="match status" value="1"/>
</dbReference>
<gene>
    <name evidence="2" type="ORF">BYL167_LOCUS28000</name>
    <name evidence="3" type="ORF">BYL167_LOCUS28009</name>
    <name evidence="4" type="ORF">GIL414_LOCUS31912</name>
    <name evidence="5" type="ORF">GIL414_LOCUS31923</name>
</gene>
<dbReference type="AlphaFoldDB" id="A0A8S2WAK7"/>
<protein>
    <recommendedName>
        <fullName evidence="1">Immunoglobulin I-set domain-containing protein</fullName>
    </recommendedName>
</protein>
<proteinExistence type="predicted"/>
<dbReference type="InterPro" id="IPR013098">
    <property type="entry name" value="Ig_I-set"/>
</dbReference>
<feature type="non-terminal residue" evidence="5">
    <location>
        <position position="65"/>
    </location>
</feature>
<dbReference type="EMBL" id="CAJOBH010038221">
    <property type="protein sequence ID" value="CAF4314025.1"/>
    <property type="molecule type" value="Genomic_DNA"/>
</dbReference>
<evidence type="ECO:0000259" key="1">
    <source>
        <dbReference type="Pfam" id="PF07679"/>
    </source>
</evidence>
<evidence type="ECO:0000313" key="4">
    <source>
        <dbReference type="EMBL" id="CAF4439912.1"/>
    </source>
</evidence>